<proteinExistence type="predicted"/>
<evidence type="ECO:0000313" key="2">
    <source>
        <dbReference type="Proteomes" id="UP000541352"/>
    </source>
</evidence>
<gene>
    <name evidence="1" type="ORF">FHS57_005702</name>
</gene>
<dbReference type="AlphaFoldDB" id="A0A7W5ZRB3"/>
<name>A0A7W5ZRB3_9BACT</name>
<evidence type="ECO:0000313" key="1">
    <source>
        <dbReference type="EMBL" id="MBB3841673.1"/>
    </source>
</evidence>
<dbReference type="EMBL" id="JACIBY010000020">
    <property type="protein sequence ID" value="MBB3841673.1"/>
    <property type="molecule type" value="Genomic_DNA"/>
</dbReference>
<comment type="caution">
    <text evidence="1">The sequence shown here is derived from an EMBL/GenBank/DDBJ whole genome shotgun (WGS) entry which is preliminary data.</text>
</comment>
<reference evidence="1 2" key="1">
    <citation type="submission" date="2020-08" db="EMBL/GenBank/DDBJ databases">
        <title>Genomic Encyclopedia of Type Strains, Phase IV (KMG-IV): sequencing the most valuable type-strain genomes for metagenomic binning, comparative biology and taxonomic classification.</title>
        <authorList>
            <person name="Goeker M."/>
        </authorList>
    </citation>
    <scope>NUCLEOTIDE SEQUENCE [LARGE SCALE GENOMIC DNA]</scope>
    <source>
        <strain evidence="1 2">DSM 17976</strain>
    </source>
</reference>
<sequence length="568" mass="63399">MKPISTLTTFLTGMVMVCFLSVNAQNLGKMSPKAFEIRGSLTANVQMYHANGIASRRQPFTWYLTGTPIVKWLGMTFPFTLVVSEQERRFSQPFNQYGVSPYYKSLKLHLGYRNVRFSDYTLGGANFLGAGVEYTPKNVRLGFVYGQFARAINENASGQDVRYQYIRPVYQRIGWAAKIGVGSQKSYVDFSVFKAKDVIGSINAPSLKSRVLPMENLAVGLKNHFGFFKQKLTFDLDVGASLLTRNSLKRDVENPEPWQDKLLDIVAVNASSNFFTAGTAALGLRFKQGAIRAIYQRVDPDYQSLGAYYFQNDVEQVTISPTFMLFKNKLIINGAVGRSHDNLNGKKGATTHRNVSSVNLSMNPIKRLTIGLNYSNFGVGQSRGMGDFFNDSLAVSVVNTSYNATVNYSLGSKISQQSFGITATYQNTNDQNAFTRQYAGASSMIGVVNYSYFLIPQKFSSNVSVSYVSIETGGRKLVNIGPAFMLSKELIKYKIRASLNHNSQFRKTNDIADGFMTNTGLNLSHLYKKQSVSVGVNYLYNQYGIQQNATTYRNFSEIRSTLSYGIRF</sequence>
<dbReference type="RefSeq" id="WP_183979489.1">
    <property type="nucleotide sequence ID" value="NZ_JACIBY010000020.1"/>
</dbReference>
<keyword evidence="2" id="KW-1185">Reference proteome</keyword>
<dbReference type="Proteomes" id="UP000541352">
    <property type="component" value="Unassembled WGS sequence"/>
</dbReference>
<organism evidence="1 2">
    <name type="scientific">Runella defluvii</name>
    <dbReference type="NCBI Taxonomy" id="370973"/>
    <lineage>
        <taxon>Bacteria</taxon>
        <taxon>Pseudomonadati</taxon>
        <taxon>Bacteroidota</taxon>
        <taxon>Cytophagia</taxon>
        <taxon>Cytophagales</taxon>
        <taxon>Spirosomataceae</taxon>
        <taxon>Runella</taxon>
    </lineage>
</organism>
<protein>
    <submittedName>
        <fullName evidence="1">Uncharacterized protein</fullName>
    </submittedName>
</protein>
<accession>A0A7W5ZRB3</accession>